<keyword evidence="9" id="KW-1185">Reference proteome</keyword>
<evidence type="ECO:0000256" key="5">
    <source>
        <dbReference type="ARBA" id="ARBA00023136"/>
    </source>
</evidence>
<accession>A0A0C2WRH8</accession>
<evidence type="ECO:0000256" key="4">
    <source>
        <dbReference type="ARBA" id="ARBA00022989"/>
    </source>
</evidence>
<organism evidence="8 9">
    <name type="scientific">Amanita muscaria (strain Koide BX008)</name>
    <dbReference type="NCBI Taxonomy" id="946122"/>
    <lineage>
        <taxon>Eukaryota</taxon>
        <taxon>Fungi</taxon>
        <taxon>Dikarya</taxon>
        <taxon>Basidiomycota</taxon>
        <taxon>Agaricomycotina</taxon>
        <taxon>Agaricomycetes</taxon>
        <taxon>Agaricomycetidae</taxon>
        <taxon>Agaricales</taxon>
        <taxon>Pluteineae</taxon>
        <taxon>Amanitaceae</taxon>
        <taxon>Amanita</taxon>
    </lineage>
</organism>
<dbReference type="PANTHER" id="PTHR23511">
    <property type="entry name" value="SYNAPTIC VESICLE GLYCOPROTEIN 2"/>
    <property type="match status" value="1"/>
</dbReference>
<feature type="non-terminal residue" evidence="8">
    <location>
        <position position="107"/>
    </location>
</feature>
<dbReference type="GO" id="GO:0016020">
    <property type="term" value="C:membrane"/>
    <property type="evidence" value="ECO:0007669"/>
    <property type="project" value="UniProtKB-SubCell"/>
</dbReference>
<evidence type="ECO:0000313" key="9">
    <source>
        <dbReference type="Proteomes" id="UP000054549"/>
    </source>
</evidence>
<evidence type="ECO:0000313" key="8">
    <source>
        <dbReference type="EMBL" id="KIL59346.1"/>
    </source>
</evidence>
<protein>
    <recommendedName>
        <fullName evidence="7">Major facilitator superfamily (MFS) profile domain-containing protein</fullName>
    </recommendedName>
</protein>
<feature type="transmembrane region" description="Helical" evidence="6">
    <location>
        <begin position="21"/>
        <end position="39"/>
    </location>
</feature>
<gene>
    <name evidence="8" type="ORF">M378DRAFT_62435</name>
</gene>
<dbReference type="Proteomes" id="UP000054549">
    <property type="component" value="Unassembled WGS sequence"/>
</dbReference>
<dbReference type="SUPFAM" id="SSF103473">
    <property type="entry name" value="MFS general substrate transporter"/>
    <property type="match status" value="1"/>
</dbReference>
<feature type="transmembrane region" description="Helical" evidence="6">
    <location>
        <begin position="87"/>
        <end position="105"/>
    </location>
</feature>
<dbReference type="Gene3D" id="1.20.1250.20">
    <property type="entry name" value="MFS general substrate transporter like domains"/>
    <property type="match status" value="1"/>
</dbReference>
<dbReference type="AlphaFoldDB" id="A0A0C2WRH8"/>
<dbReference type="PROSITE" id="PS50850">
    <property type="entry name" value="MFS"/>
    <property type="match status" value="1"/>
</dbReference>
<evidence type="ECO:0000256" key="1">
    <source>
        <dbReference type="ARBA" id="ARBA00004141"/>
    </source>
</evidence>
<dbReference type="InterPro" id="IPR005828">
    <property type="entry name" value="MFS_sugar_transport-like"/>
</dbReference>
<dbReference type="InterPro" id="IPR036259">
    <property type="entry name" value="MFS_trans_sf"/>
</dbReference>
<keyword evidence="4 6" id="KW-1133">Transmembrane helix</keyword>
<evidence type="ECO:0000256" key="3">
    <source>
        <dbReference type="ARBA" id="ARBA00022692"/>
    </source>
</evidence>
<dbReference type="STRING" id="946122.A0A0C2WRH8"/>
<keyword evidence="5 6" id="KW-0472">Membrane</keyword>
<dbReference type="PANTHER" id="PTHR23511:SF34">
    <property type="entry name" value="SYNAPTIC VESICLE GLYCOPROTEIN 2"/>
    <property type="match status" value="1"/>
</dbReference>
<name>A0A0C2WRH8_AMAMK</name>
<proteinExistence type="predicted"/>
<evidence type="ECO:0000256" key="6">
    <source>
        <dbReference type="SAM" id="Phobius"/>
    </source>
</evidence>
<dbReference type="OrthoDB" id="3045678at2759"/>
<comment type="subcellular location">
    <subcellularLocation>
        <location evidence="1">Membrane</location>
        <topology evidence="1">Multi-pass membrane protein</topology>
    </subcellularLocation>
</comment>
<reference evidence="8 9" key="1">
    <citation type="submission" date="2014-04" db="EMBL/GenBank/DDBJ databases">
        <title>Evolutionary Origins and Diversification of the Mycorrhizal Mutualists.</title>
        <authorList>
            <consortium name="DOE Joint Genome Institute"/>
            <consortium name="Mycorrhizal Genomics Consortium"/>
            <person name="Kohler A."/>
            <person name="Kuo A."/>
            <person name="Nagy L.G."/>
            <person name="Floudas D."/>
            <person name="Copeland A."/>
            <person name="Barry K.W."/>
            <person name="Cichocki N."/>
            <person name="Veneault-Fourrey C."/>
            <person name="LaButti K."/>
            <person name="Lindquist E.A."/>
            <person name="Lipzen A."/>
            <person name="Lundell T."/>
            <person name="Morin E."/>
            <person name="Murat C."/>
            <person name="Riley R."/>
            <person name="Ohm R."/>
            <person name="Sun H."/>
            <person name="Tunlid A."/>
            <person name="Henrissat B."/>
            <person name="Grigoriev I.V."/>
            <person name="Hibbett D.S."/>
            <person name="Martin F."/>
        </authorList>
    </citation>
    <scope>NUCLEOTIDE SEQUENCE [LARGE SCALE GENOMIC DNA]</scope>
    <source>
        <strain evidence="8 9">Koide BX008</strain>
    </source>
</reference>
<dbReference type="Pfam" id="PF00083">
    <property type="entry name" value="Sugar_tr"/>
    <property type="match status" value="1"/>
</dbReference>
<sequence length="107" mass="11438">GAIFGQLVFGWLADFVGRKKMYGIELVIMVVSTFVQALAGETKTGSVSIVSALIVWRVLMSVGIGGDYPLSAIIVSEFSPIHIRGRLMTIVISFYGIGTVGMLLVSL</sequence>
<feature type="non-terminal residue" evidence="8">
    <location>
        <position position="1"/>
    </location>
</feature>
<dbReference type="GO" id="GO:0022857">
    <property type="term" value="F:transmembrane transporter activity"/>
    <property type="evidence" value="ECO:0007669"/>
    <property type="project" value="InterPro"/>
</dbReference>
<feature type="transmembrane region" description="Helical" evidence="6">
    <location>
        <begin position="45"/>
        <end position="66"/>
    </location>
</feature>
<feature type="domain" description="Major facilitator superfamily (MFS) profile" evidence="7">
    <location>
        <begin position="1"/>
        <end position="107"/>
    </location>
</feature>
<keyword evidence="3 6" id="KW-0812">Transmembrane</keyword>
<evidence type="ECO:0000259" key="7">
    <source>
        <dbReference type="PROSITE" id="PS50850"/>
    </source>
</evidence>
<dbReference type="InParanoid" id="A0A0C2WRH8"/>
<dbReference type="HOGENOM" id="CLU_2216031_0_0_1"/>
<evidence type="ECO:0000256" key="2">
    <source>
        <dbReference type="ARBA" id="ARBA00022448"/>
    </source>
</evidence>
<dbReference type="EMBL" id="KN818317">
    <property type="protein sequence ID" value="KIL59346.1"/>
    <property type="molecule type" value="Genomic_DNA"/>
</dbReference>
<dbReference type="InterPro" id="IPR020846">
    <property type="entry name" value="MFS_dom"/>
</dbReference>
<keyword evidence="2" id="KW-0813">Transport</keyword>